<dbReference type="PRINTS" id="PR00719">
    <property type="entry name" value="LMWPTPASE"/>
</dbReference>
<evidence type="ECO:0000256" key="5">
    <source>
        <dbReference type="ARBA" id="ARBA00022801"/>
    </source>
</evidence>
<evidence type="ECO:0000256" key="3">
    <source>
        <dbReference type="ARBA" id="ARBA00013064"/>
    </source>
</evidence>
<keyword evidence="5 8" id="KW-0378">Hydrolase</keyword>
<dbReference type="InterPro" id="IPR036196">
    <property type="entry name" value="Ptyr_pPase_sf"/>
</dbReference>
<dbReference type="PRINTS" id="PR00720">
    <property type="entry name" value="MAMMALPTPASE"/>
</dbReference>
<evidence type="ECO:0000256" key="4">
    <source>
        <dbReference type="ARBA" id="ARBA00022490"/>
    </source>
</evidence>
<dbReference type="CDD" id="cd16343">
    <property type="entry name" value="LMWPTP"/>
    <property type="match status" value="1"/>
</dbReference>
<dbReference type="SMART" id="SM00226">
    <property type="entry name" value="LMWPc"/>
    <property type="match status" value="1"/>
</dbReference>
<comment type="caution">
    <text evidence="8">The sequence shown here is derived from an EMBL/GenBank/DDBJ whole genome shotgun (WGS) entry which is preliminary data.</text>
</comment>
<organism evidence="8 9">
    <name type="scientific">Negadavirga shengliensis</name>
    <dbReference type="NCBI Taxonomy" id="1389218"/>
    <lineage>
        <taxon>Bacteria</taxon>
        <taxon>Pseudomonadati</taxon>
        <taxon>Bacteroidota</taxon>
        <taxon>Cytophagia</taxon>
        <taxon>Cytophagales</taxon>
        <taxon>Cyclobacteriaceae</taxon>
        <taxon>Negadavirga</taxon>
    </lineage>
</organism>
<dbReference type="Proteomes" id="UP001595818">
    <property type="component" value="Unassembled WGS sequence"/>
</dbReference>
<dbReference type="Gene3D" id="3.40.50.2300">
    <property type="match status" value="1"/>
</dbReference>
<evidence type="ECO:0000256" key="2">
    <source>
        <dbReference type="ARBA" id="ARBA00011063"/>
    </source>
</evidence>
<evidence type="ECO:0000259" key="7">
    <source>
        <dbReference type="SMART" id="SM00226"/>
    </source>
</evidence>
<dbReference type="EC" id="3.1.3.48" evidence="3"/>
<accession>A0ABV9T593</accession>
<dbReference type="InterPro" id="IPR017867">
    <property type="entry name" value="Tyr_phospatase_low_mol_wt"/>
</dbReference>
<dbReference type="RefSeq" id="WP_377067204.1">
    <property type="nucleotide sequence ID" value="NZ_JBHSJJ010000013.1"/>
</dbReference>
<evidence type="ECO:0000313" key="9">
    <source>
        <dbReference type="Proteomes" id="UP001595818"/>
    </source>
</evidence>
<keyword evidence="4" id="KW-0963">Cytoplasm</keyword>
<dbReference type="PANTHER" id="PTHR11717">
    <property type="entry name" value="LOW MOLECULAR WEIGHT PROTEIN TYROSINE PHOSPHATASE"/>
    <property type="match status" value="1"/>
</dbReference>
<dbReference type="SUPFAM" id="SSF52788">
    <property type="entry name" value="Phosphotyrosine protein phosphatases I"/>
    <property type="match status" value="1"/>
</dbReference>
<keyword evidence="6" id="KW-0904">Protein phosphatase</keyword>
<dbReference type="EMBL" id="JBHSJJ010000013">
    <property type="protein sequence ID" value="MFC4873892.1"/>
    <property type="molecule type" value="Genomic_DNA"/>
</dbReference>
<sequence>MIKVLFVCLGNICRSPLAEAILNHKIKLRGYEDKISCDSCGTSDFHIGELPDDRTIDCATRYGIQMNHRGRQLQRSDFRDFDYVIAMDESNMANILKLSDKVRIKPRNLYFMRDFQAAPDFKDVPDPYYGGIDGFEQVYRILDDALEGFLQKMEQEQPWNGKP</sequence>
<dbReference type="GO" id="GO:0004725">
    <property type="term" value="F:protein tyrosine phosphatase activity"/>
    <property type="evidence" value="ECO:0007669"/>
    <property type="project" value="UniProtKB-EC"/>
</dbReference>
<protein>
    <recommendedName>
        <fullName evidence="3">protein-tyrosine-phosphatase</fullName>
        <ecNumber evidence="3">3.1.3.48</ecNumber>
    </recommendedName>
</protein>
<dbReference type="Pfam" id="PF01451">
    <property type="entry name" value="LMWPc"/>
    <property type="match status" value="1"/>
</dbReference>
<evidence type="ECO:0000256" key="6">
    <source>
        <dbReference type="ARBA" id="ARBA00022912"/>
    </source>
</evidence>
<evidence type="ECO:0000313" key="8">
    <source>
        <dbReference type="EMBL" id="MFC4873892.1"/>
    </source>
</evidence>
<reference evidence="9" key="1">
    <citation type="journal article" date="2019" name="Int. J. Syst. Evol. Microbiol.">
        <title>The Global Catalogue of Microorganisms (GCM) 10K type strain sequencing project: providing services to taxonomists for standard genome sequencing and annotation.</title>
        <authorList>
            <consortium name="The Broad Institute Genomics Platform"/>
            <consortium name="The Broad Institute Genome Sequencing Center for Infectious Disease"/>
            <person name="Wu L."/>
            <person name="Ma J."/>
        </authorList>
    </citation>
    <scope>NUCLEOTIDE SEQUENCE [LARGE SCALE GENOMIC DNA]</scope>
    <source>
        <strain evidence="9">CGMCC 4.7466</strain>
    </source>
</reference>
<dbReference type="PANTHER" id="PTHR11717:SF7">
    <property type="entry name" value="LOW MOLECULAR WEIGHT PHOSPHOTYROSINE PROTEIN PHOSPHATASE"/>
    <property type="match status" value="1"/>
</dbReference>
<name>A0ABV9T593_9BACT</name>
<gene>
    <name evidence="8" type="ORF">ACFPFU_19465</name>
</gene>
<dbReference type="InterPro" id="IPR002115">
    <property type="entry name" value="Tyr_Pase_low_mol_wt_mml"/>
</dbReference>
<comment type="similarity">
    <text evidence="2">Belongs to the low molecular weight phosphotyrosine protein phosphatase family.</text>
</comment>
<comment type="subcellular location">
    <subcellularLocation>
        <location evidence="1">Cytoplasm</location>
    </subcellularLocation>
</comment>
<evidence type="ECO:0000256" key="1">
    <source>
        <dbReference type="ARBA" id="ARBA00004496"/>
    </source>
</evidence>
<dbReference type="InterPro" id="IPR023485">
    <property type="entry name" value="Ptyr_pPase"/>
</dbReference>
<dbReference type="InterPro" id="IPR050438">
    <property type="entry name" value="LMW_PTPase"/>
</dbReference>
<feature type="domain" description="Phosphotyrosine protein phosphatase I" evidence="7">
    <location>
        <begin position="2"/>
        <end position="152"/>
    </location>
</feature>
<keyword evidence="9" id="KW-1185">Reference proteome</keyword>
<proteinExistence type="inferred from homology"/>